<dbReference type="InterPro" id="IPR018376">
    <property type="entry name" value="Enoyl-CoA_hyd/isom_CS"/>
</dbReference>
<dbReference type="InterPro" id="IPR011990">
    <property type="entry name" value="TPR-like_helical_dom_sf"/>
</dbReference>
<evidence type="ECO:0000313" key="2">
    <source>
        <dbReference type="Proteomes" id="UP001359559"/>
    </source>
</evidence>
<dbReference type="Gene3D" id="3.90.226.20">
    <property type="match status" value="1"/>
</dbReference>
<dbReference type="GO" id="GO:0009451">
    <property type="term" value="P:RNA modification"/>
    <property type="evidence" value="ECO:0007669"/>
    <property type="project" value="InterPro"/>
</dbReference>
<dbReference type="InterPro" id="IPR029045">
    <property type="entry name" value="ClpP/crotonase-like_dom_sf"/>
</dbReference>
<dbReference type="EMBL" id="JAYKXN010000004">
    <property type="protein sequence ID" value="KAK7293650.1"/>
    <property type="molecule type" value="Genomic_DNA"/>
</dbReference>
<dbReference type="Proteomes" id="UP001359559">
    <property type="component" value="Unassembled WGS sequence"/>
</dbReference>
<organism evidence="1 2">
    <name type="scientific">Clitoria ternatea</name>
    <name type="common">Butterfly pea</name>
    <dbReference type="NCBI Taxonomy" id="43366"/>
    <lineage>
        <taxon>Eukaryota</taxon>
        <taxon>Viridiplantae</taxon>
        <taxon>Streptophyta</taxon>
        <taxon>Embryophyta</taxon>
        <taxon>Tracheophyta</taxon>
        <taxon>Spermatophyta</taxon>
        <taxon>Magnoliopsida</taxon>
        <taxon>eudicotyledons</taxon>
        <taxon>Gunneridae</taxon>
        <taxon>Pentapetalae</taxon>
        <taxon>rosids</taxon>
        <taxon>fabids</taxon>
        <taxon>Fabales</taxon>
        <taxon>Fabaceae</taxon>
        <taxon>Papilionoideae</taxon>
        <taxon>50 kb inversion clade</taxon>
        <taxon>NPAAA clade</taxon>
        <taxon>indigoferoid/millettioid clade</taxon>
        <taxon>Phaseoleae</taxon>
        <taxon>Clitoria</taxon>
    </lineage>
</organism>
<comment type="caution">
    <text evidence="1">The sequence shown here is derived from an EMBL/GenBank/DDBJ whole genome shotgun (WGS) entry which is preliminary data.</text>
</comment>
<protein>
    <recommendedName>
        <fullName evidence="3">Enoyl-CoA hydratase</fullName>
    </recommendedName>
</protein>
<name>A0AAN9J7C3_CLITE</name>
<proteinExistence type="predicted"/>
<keyword evidence="2" id="KW-1185">Reference proteome</keyword>
<dbReference type="AlphaFoldDB" id="A0AAN9J7C3"/>
<evidence type="ECO:0000313" key="1">
    <source>
        <dbReference type="EMBL" id="KAK7293650.1"/>
    </source>
</evidence>
<dbReference type="PANTHER" id="PTHR47926">
    <property type="entry name" value="PENTATRICOPEPTIDE REPEAT-CONTAINING PROTEIN"/>
    <property type="match status" value="1"/>
</dbReference>
<dbReference type="GO" id="GO:0003824">
    <property type="term" value="F:catalytic activity"/>
    <property type="evidence" value="ECO:0007669"/>
    <property type="project" value="InterPro"/>
</dbReference>
<evidence type="ECO:0008006" key="3">
    <source>
        <dbReference type="Google" id="ProtNLM"/>
    </source>
</evidence>
<dbReference type="PROSITE" id="PS00166">
    <property type="entry name" value="ENOYL_COA_HYDRATASE"/>
    <property type="match status" value="1"/>
</dbReference>
<dbReference type="InterPro" id="IPR046960">
    <property type="entry name" value="PPR_At4g14850-like_plant"/>
</dbReference>
<dbReference type="GO" id="GO:0003723">
    <property type="term" value="F:RNA binding"/>
    <property type="evidence" value="ECO:0007669"/>
    <property type="project" value="InterPro"/>
</dbReference>
<reference evidence="1 2" key="1">
    <citation type="submission" date="2024-01" db="EMBL/GenBank/DDBJ databases">
        <title>The genomes of 5 underutilized Papilionoideae crops provide insights into root nodulation and disease resistance.</title>
        <authorList>
            <person name="Yuan L."/>
        </authorList>
    </citation>
    <scope>NUCLEOTIDE SEQUENCE [LARGE SCALE GENOMIC DNA]</scope>
    <source>
        <strain evidence="1">LY-2023</strain>
        <tissue evidence="1">Leaf</tissue>
    </source>
</reference>
<dbReference type="SUPFAM" id="SSF52096">
    <property type="entry name" value="ClpP/crotonase"/>
    <property type="match status" value="1"/>
</dbReference>
<gene>
    <name evidence="1" type="ORF">RJT34_16522</name>
</gene>
<dbReference type="Gene3D" id="1.25.40.10">
    <property type="entry name" value="Tetratricopeptide repeat domain"/>
    <property type="match status" value="1"/>
</dbReference>
<accession>A0AAN9J7C3</accession>
<sequence>MHHRTAASPNRFAFALLVKSCAKTNAITEGEQVHCVVAKHGSKSNMFMETALIDMYSTRGSGSIVDAYKVFDEMRDSFASLLELAANNDVEGFKQLIEYDPSSVDEAVPVPTIAVIEGVALGGGLEMALACDI</sequence>